<sequence>MLKRLWLVRREIMICKGPSVAIGWATINSCFVFTLRCKVYNLHIAYGLQTCCITFIFIYFKCVGLYTSC</sequence>
<keyword evidence="3" id="KW-1185">Reference proteome</keyword>
<dbReference type="AlphaFoldDB" id="A0A9D4ZBY4"/>
<dbReference type="EMBL" id="JABFUD020000015">
    <property type="protein sequence ID" value="KAI5069474.1"/>
    <property type="molecule type" value="Genomic_DNA"/>
</dbReference>
<organism evidence="2 3">
    <name type="scientific">Adiantum capillus-veneris</name>
    <name type="common">Maidenhair fern</name>
    <dbReference type="NCBI Taxonomy" id="13818"/>
    <lineage>
        <taxon>Eukaryota</taxon>
        <taxon>Viridiplantae</taxon>
        <taxon>Streptophyta</taxon>
        <taxon>Embryophyta</taxon>
        <taxon>Tracheophyta</taxon>
        <taxon>Polypodiopsida</taxon>
        <taxon>Polypodiidae</taxon>
        <taxon>Polypodiales</taxon>
        <taxon>Pteridineae</taxon>
        <taxon>Pteridaceae</taxon>
        <taxon>Vittarioideae</taxon>
        <taxon>Adiantum</taxon>
    </lineage>
</organism>
<protein>
    <submittedName>
        <fullName evidence="2">Uncharacterized protein</fullName>
    </submittedName>
</protein>
<feature type="transmembrane region" description="Helical" evidence="1">
    <location>
        <begin position="12"/>
        <end position="34"/>
    </location>
</feature>
<comment type="caution">
    <text evidence="2">The sequence shown here is derived from an EMBL/GenBank/DDBJ whole genome shotgun (WGS) entry which is preliminary data.</text>
</comment>
<evidence type="ECO:0000313" key="2">
    <source>
        <dbReference type="EMBL" id="KAI5069474.1"/>
    </source>
</evidence>
<accession>A0A9D4ZBY4</accession>
<feature type="transmembrane region" description="Helical" evidence="1">
    <location>
        <begin position="40"/>
        <end position="60"/>
    </location>
</feature>
<name>A0A9D4ZBY4_ADICA</name>
<evidence type="ECO:0000313" key="3">
    <source>
        <dbReference type="Proteomes" id="UP000886520"/>
    </source>
</evidence>
<keyword evidence="1" id="KW-0472">Membrane</keyword>
<evidence type="ECO:0000256" key="1">
    <source>
        <dbReference type="SAM" id="Phobius"/>
    </source>
</evidence>
<keyword evidence="1" id="KW-0812">Transmembrane</keyword>
<proteinExistence type="predicted"/>
<gene>
    <name evidence="2" type="ORF">GOP47_0015775</name>
</gene>
<reference evidence="2" key="1">
    <citation type="submission" date="2021-01" db="EMBL/GenBank/DDBJ databases">
        <title>Adiantum capillus-veneris genome.</title>
        <authorList>
            <person name="Fang Y."/>
            <person name="Liao Q."/>
        </authorList>
    </citation>
    <scope>NUCLEOTIDE SEQUENCE</scope>
    <source>
        <strain evidence="2">H3</strain>
        <tissue evidence="2">Leaf</tissue>
    </source>
</reference>
<keyword evidence="1" id="KW-1133">Transmembrane helix</keyword>
<dbReference type="Proteomes" id="UP000886520">
    <property type="component" value="Chromosome 15"/>
</dbReference>